<sequence>MIDKTYSEEIQYLCAIGFTFLRAQWFIEMRDRYERGDFDGEKQPA</sequence>
<gene>
    <name evidence="1" type="ORF">LCGC14_1747900</name>
</gene>
<evidence type="ECO:0000313" key="1">
    <source>
        <dbReference type="EMBL" id="KKM06051.1"/>
    </source>
</evidence>
<reference evidence="1" key="1">
    <citation type="journal article" date="2015" name="Nature">
        <title>Complex archaea that bridge the gap between prokaryotes and eukaryotes.</title>
        <authorList>
            <person name="Spang A."/>
            <person name="Saw J.H."/>
            <person name="Jorgensen S.L."/>
            <person name="Zaremba-Niedzwiedzka K."/>
            <person name="Martijn J."/>
            <person name="Lind A.E."/>
            <person name="van Eijk R."/>
            <person name="Schleper C."/>
            <person name="Guy L."/>
            <person name="Ettema T.J."/>
        </authorList>
    </citation>
    <scope>NUCLEOTIDE SEQUENCE</scope>
</reference>
<name>A0A0F9JJY0_9ZZZZ</name>
<protein>
    <submittedName>
        <fullName evidence="1">Uncharacterized protein</fullName>
    </submittedName>
</protein>
<dbReference type="EMBL" id="LAZR01016081">
    <property type="protein sequence ID" value="KKM06051.1"/>
    <property type="molecule type" value="Genomic_DNA"/>
</dbReference>
<organism evidence="1">
    <name type="scientific">marine sediment metagenome</name>
    <dbReference type="NCBI Taxonomy" id="412755"/>
    <lineage>
        <taxon>unclassified sequences</taxon>
        <taxon>metagenomes</taxon>
        <taxon>ecological metagenomes</taxon>
    </lineage>
</organism>
<dbReference type="AlphaFoldDB" id="A0A0F9JJY0"/>
<accession>A0A0F9JJY0</accession>
<proteinExistence type="predicted"/>
<comment type="caution">
    <text evidence="1">The sequence shown here is derived from an EMBL/GenBank/DDBJ whole genome shotgun (WGS) entry which is preliminary data.</text>
</comment>